<dbReference type="AlphaFoldDB" id="A0A6P0DRD5"/>
<dbReference type="Pfam" id="PF01614">
    <property type="entry name" value="IclR_C"/>
    <property type="match status" value="1"/>
</dbReference>
<feature type="non-terminal residue" evidence="2">
    <location>
        <position position="91"/>
    </location>
</feature>
<accession>A0A6P0DRD5</accession>
<protein>
    <recommendedName>
        <fullName evidence="1">IclR-ED domain-containing protein</fullName>
    </recommendedName>
</protein>
<organism evidence="2 3">
    <name type="scientific">Rhizobium leguminosarum</name>
    <dbReference type="NCBI Taxonomy" id="384"/>
    <lineage>
        <taxon>Bacteria</taxon>
        <taxon>Pseudomonadati</taxon>
        <taxon>Pseudomonadota</taxon>
        <taxon>Alphaproteobacteria</taxon>
        <taxon>Hyphomicrobiales</taxon>
        <taxon>Rhizobiaceae</taxon>
        <taxon>Rhizobium/Agrobacterium group</taxon>
        <taxon>Rhizobium</taxon>
    </lineage>
</organism>
<sequence>MGMRLPACCTASGRALLAAMTDEEVKALYPDDKLPQVTKASTETRTELLAILAEARRNGYAVEKGGTRPHMYSYGARVASSVGRSTAGVAV</sequence>
<dbReference type="Proteomes" id="UP000471409">
    <property type="component" value="Unassembled WGS sequence"/>
</dbReference>
<evidence type="ECO:0000313" key="2">
    <source>
        <dbReference type="EMBL" id="NEK55464.1"/>
    </source>
</evidence>
<reference evidence="2 3" key="1">
    <citation type="submission" date="2020-01" db="EMBL/GenBank/DDBJ databases">
        <title>Rhizobium genotypes associated with high levels of biological nitrogen fixation by grain legumes in a temperate-maritime cropping system.</title>
        <authorList>
            <person name="Maluk M."/>
            <person name="Francesc Ferrando Molina F."/>
            <person name="Lopez Del Egido L."/>
            <person name="Lafos M."/>
            <person name="Langarica-Fuentes A."/>
            <person name="Gebre Yohannes G."/>
            <person name="Young M.W."/>
            <person name="Martin P."/>
            <person name="Gantlett R."/>
            <person name="Kenicer G."/>
            <person name="Hawes C."/>
            <person name="Begg G.S."/>
            <person name="Quilliam R.S."/>
            <person name="Squire G.R."/>
            <person name="Poole P.S."/>
            <person name="Young P.W."/>
            <person name="Iannetta P.M."/>
            <person name="James E.K."/>
        </authorList>
    </citation>
    <scope>NUCLEOTIDE SEQUENCE [LARGE SCALE GENOMIC DNA]</scope>
    <source>
        <strain evidence="2 3">JHI944</strain>
    </source>
</reference>
<evidence type="ECO:0000259" key="1">
    <source>
        <dbReference type="PROSITE" id="PS51078"/>
    </source>
</evidence>
<dbReference type="PANTHER" id="PTHR30136:SF35">
    <property type="entry name" value="HTH-TYPE TRANSCRIPTIONAL REGULATOR RV1719"/>
    <property type="match status" value="1"/>
</dbReference>
<evidence type="ECO:0000313" key="3">
    <source>
        <dbReference type="Proteomes" id="UP000471409"/>
    </source>
</evidence>
<gene>
    <name evidence="2" type="ORF">GUK36_40250</name>
</gene>
<dbReference type="GO" id="GO:0003677">
    <property type="term" value="F:DNA binding"/>
    <property type="evidence" value="ECO:0007669"/>
    <property type="project" value="TreeGrafter"/>
</dbReference>
<dbReference type="Gene3D" id="3.30.450.40">
    <property type="match status" value="1"/>
</dbReference>
<feature type="domain" description="IclR-ED" evidence="1">
    <location>
        <begin position="1"/>
        <end position="91"/>
    </location>
</feature>
<comment type="caution">
    <text evidence="2">The sequence shown here is derived from an EMBL/GenBank/DDBJ whole genome shotgun (WGS) entry which is preliminary data.</text>
</comment>
<dbReference type="SUPFAM" id="SSF55781">
    <property type="entry name" value="GAF domain-like"/>
    <property type="match status" value="1"/>
</dbReference>
<name>A0A6P0DRD5_RHILE</name>
<dbReference type="InterPro" id="IPR029016">
    <property type="entry name" value="GAF-like_dom_sf"/>
</dbReference>
<dbReference type="PANTHER" id="PTHR30136">
    <property type="entry name" value="HELIX-TURN-HELIX TRANSCRIPTIONAL REGULATOR, ICLR FAMILY"/>
    <property type="match status" value="1"/>
</dbReference>
<dbReference type="EMBL" id="WXXP01000565">
    <property type="protein sequence ID" value="NEK55464.1"/>
    <property type="molecule type" value="Genomic_DNA"/>
</dbReference>
<proteinExistence type="predicted"/>
<dbReference type="InterPro" id="IPR050707">
    <property type="entry name" value="HTH_MetabolicPath_Reg"/>
</dbReference>
<dbReference type="GO" id="GO:0003700">
    <property type="term" value="F:DNA-binding transcription factor activity"/>
    <property type="evidence" value="ECO:0007669"/>
    <property type="project" value="TreeGrafter"/>
</dbReference>
<dbReference type="InterPro" id="IPR014757">
    <property type="entry name" value="Tscrpt_reg_IclR_C"/>
</dbReference>
<dbReference type="PROSITE" id="PS51078">
    <property type="entry name" value="ICLR_ED"/>
    <property type="match status" value="1"/>
</dbReference>
<dbReference type="GO" id="GO:0045892">
    <property type="term" value="P:negative regulation of DNA-templated transcription"/>
    <property type="evidence" value="ECO:0007669"/>
    <property type="project" value="TreeGrafter"/>
</dbReference>